<proteinExistence type="predicted"/>
<evidence type="ECO:0000256" key="7">
    <source>
        <dbReference type="ARBA" id="ARBA00023012"/>
    </source>
</evidence>
<evidence type="ECO:0000256" key="6">
    <source>
        <dbReference type="ARBA" id="ARBA00022777"/>
    </source>
</evidence>
<dbReference type="InterPro" id="IPR005467">
    <property type="entry name" value="His_kinase_dom"/>
</dbReference>
<evidence type="ECO:0000256" key="8">
    <source>
        <dbReference type="ARBA" id="ARBA00023136"/>
    </source>
</evidence>
<evidence type="ECO:0000313" key="12">
    <source>
        <dbReference type="EMBL" id="GAA0769013.1"/>
    </source>
</evidence>
<keyword evidence="9" id="KW-0812">Transmembrane</keyword>
<keyword evidence="4" id="KW-0597">Phosphoprotein</keyword>
<dbReference type="InterPro" id="IPR004358">
    <property type="entry name" value="Sig_transdc_His_kin-like_C"/>
</dbReference>
<dbReference type="InterPro" id="IPR000014">
    <property type="entry name" value="PAS"/>
</dbReference>
<dbReference type="NCBIfam" id="TIGR00229">
    <property type="entry name" value="sensory_box"/>
    <property type="match status" value="1"/>
</dbReference>
<dbReference type="Pfam" id="PF00512">
    <property type="entry name" value="HisKA"/>
    <property type="match status" value="1"/>
</dbReference>
<dbReference type="SUPFAM" id="SSF55785">
    <property type="entry name" value="PYP-like sensor domain (PAS domain)"/>
    <property type="match status" value="1"/>
</dbReference>
<dbReference type="InterPro" id="IPR035965">
    <property type="entry name" value="PAS-like_dom_sf"/>
</dbReference>
<dbReference type="SUPFAM" id="SSF47384">
    <property type="entry name" value="Homodimeric domain of signal transducing histidine kinase"/>
    <property type="match status" value="1"/>
</dbReference>
<dbReference type="GO" id="GO:0016301">
    <property type="term" value="F:kinase activity"/>
    <property type="evidence" value="ECO:0007669"/>
    <property type="project" value="UniProtKB-KW"/>
</dbReference>
<feature type="domain" description="HAMP" evidence="11">
    <location>
        <begin position="185"/>
        <end position="237"/>
    </location>
</feature>
<dbReference type="InterPro" id="IPR050351">
    <property type="entry name" value="BphY/WalK/GraS-like"/>
</dbReference>
<evidence type="ECO:0000259" key="10">
    <source>
        <dbReference type="PROSITE" id="PS50109"/>
    </source>
</evidence>
<comment type="subcellular location">
    <subcellularLocation>
        <location evidence="2">Membrane</location>
    </subcellularLocation>
</comment>
<keyword evidence="7" id="KW-0902">Two-component regulatory system</keyword>
<evidence type="ECO:0000256" key="1">
    <source>
        <dbReference type="ARBA" id="ARBA00000085"/>
    </source>
</evidence>
<dbReference type="SUPFAM" id="SSF55874">
    <property type="entry name" value="ATPase domain of HSP90 chaperone/DNA topoisomerase II/histidine kinase"/>
    <property type="match status" value="1"/>
</dbReference>
<dbReference type="EC" id="2.7.13.3" evidence="3"/>
<evidence type="ECO:0000313" key="13">
    <source>
        <dbReference type="Proteomes" id="UP001501047"/>
    </source>
</evidence>
<dbReference type="EMBL" id="BAAACI010000001">
    <property type="protein sequence ID" value="GAA0769013.1"/>
    <property type="molecule type" value="Genomic_DNA"/>
</dbReference>
<evidence type="ECO:0000256" key="9">
    <source>
        <dbReference type="SAM" id="Phobius"/>
    </source>
</evidence>
<dbReference type="InterPro" id="IPR003660">
    <property type="entry name" value="HAMP_dom"/>
</dbReference>
<dbReference type="InterPro" id="IPR003594">
    <property type="entry name" value="HATPase_dom"/>
</dbReference>
<evidence type="ECO:0000256" key="3">
    <source>
        <dbReference type="ARBA" id="ARBA00012438"/>
    </source>
</evidence>
<comment type="caution">
    <text evidence="12">The sequence shown here is derived from an EMBL/GenBank/DDBJ whole genome shotgun (WGS) entry which is preliminary data.</text>
</comment>
<dbReference type="SMART" id="SM00387">
    <property type="entry name" value="HATPase_c"/>
    <property type="match status" value="1"/>
</dbReference>
<keyword evidence="13" id="KW-1185">Reference proteome</keyword>
<dbReference type="CDD" id="cd00082">
    <property type="entry name" value="HisKA"/>
    <property type="match status" value="1"/>
</dbReference>
<gene>
    <name evidence="12" type="ORF">GCM10008908_10100</name>
</gene>
<keyword evidence="8 9" id="KW-0472">Membrane</keyword>
<dbReference type="Gene3D" id="6.10.340.10">
    <property type="match status" value="1"/>
</dbReference>
<dbReference type="SMART" id="SM00388">
    <property type="entry name" value="HisKA"/>
    <property type="match status" value="1"/>
</dbReference>
<sequence>MKDNSQRTMKKRLMLSVFVALVFVLGFITTVFYAIATYESEDNAKERLSVYAYLISEQLHNIDQDNFSKIVDKMKNLNVRITIINSNGTVEFDSLGSEKKLINLNHRDEVIMAKSKGEGTATRYSDREGTYVIYYAVAIADGTVIRTSTPVKGTHELNSAYILWYGGAILITILISLWIANKLSYIIVKPIRDLDVVTSMVINGNLSRRIKITTNDELGKLALNFNQMADRLENSLHEVSEKQNRLSAILQSMESGVIAIDNSHNIIMINNYAKKIFNIKQDVVGKPVENICNEVNLKFMFSMRDRDIKEFKLNVPTMKFLRVRTADIIVHNHQHIGAVAVIQDITDLKKLESMRTEFVANVSHELKTPLTSIRGFAETLKEVDDEATKKKFLTIINEEAERLTALISDILLLSQIEHKQEFKKEVFNANKAIEDVFYLMKNTGEQKQVYVSIVGDEIPDILGDKDKFKQMLINLVDNAIKYSEAFDTVVITKIVYDTYFKVMVEDTGMGIAEEYIPRLFERFYRVDKARSRAKGGTGLGLAIVKHIIIGFNGNIDVESTLGVGTKFIITIPYYTEK</sequence>
<protein>
    <recommendedName>
        <fullName evidence="3">histidine kinase</fullName>
        <ecNumber evidence="3">2.7.13.3</ecNumber>
    </recommendedName>
</protein>
<evidence type="ECO:0000256" key="4">
    <source>
        <dbReference type="ARBA" id="ARBA00022553"/>
    </source>
</evidence>
<dbReference type="PROSITE" id="PS50109">
    <property type="entry name" value="HIS_KIN"/>
    <property type="match status" value="1"/>
</dbReference>
<dbReference type="PROSITE" id="PS50885">
    <property type="entry name" value="HAMP"/>
    <property type="match status" value="1"/>
</dbReference>
<dbReference type="InterPro" id="IPR036097">
    <property type="entry name" value="HisK_dim/P_sf"/>
</dbReference>
<feature type="transmembrane region" description="Helical" evidence="9">
    <location>
        <begin position="12"/>
        <end position="36"/>
    </location>
</feature>
<dbReference type="SMART" id="SM00304">
    <property type="entry name" value="HAMP"/>
    <property type="match status" value="1"/>
</dbReference>
<dbReference type="Pfam" id="PF13596">
    <property type="entry name" value="PAS_10"/>
    <property type="match status" value="1"/>
</dbReference>
<dbReference type="Gene3D" id="3.30.450.20">
    <property type="entry name" value="PAS domain"/>
    <property type="match status" value="1"/>
</dbReference>
<reference evidence="13" key="1">
    <citation type="journal article" date="2019" name="Int. J. Syst. Evol. Microbiol.">
        <title>The Global Catalogue of Microorganisms (GCM) 10K type strain sequencing project: providing services to taxonomists for standard genome sequencing and annotation.</title>
        <authorList>
            <consortium name="The Broad Institute Genomics Platform"/>
            <consortium name="The Broad Institute Genome Sequencing Center for Infectious Disease"/>
            <person name="Wu L."/>
            <person name="Ma J."/>
        </authorList>
    </citation>
    <scope>NUCLEOTIDE SEQUENCE [LARGE SCALE GENOMIC DNA]</scope>
    <source>
        <strain evidence="13">JCM 1417</strain>
    </source>
</reference>
<organism evidence="12 13">
    <name type="scientific">Clostridium subterminale</name>
    <dbReference type="NCBI Taxonomy" id="1550"/>
    <lineage>
        <taxon>Bacteria</taxon>
        <taxon>Bacillati</taxon>
        <taxon>Bacillota</taxon>
        <taxon>Clostridia</taxon>
        <taxon>Eubacteriales</taxon>
        <taxon>Clostridiaceae</taxon>
        <taxon>Clostridium</taxon>
    </lineage>
</organism>
<evidence type="ECO:0000256" key="2">
    <source>
        <dbReference type="ARBA" id="ARBA00004370"/>
    </source>
</evidence>
<name>A0ABP3VTM8_CLOSU</name>
<dbReference type="Pfam" id="PF00672">
    <property type="entry name" value="HAMP"/>
    <property type="match status" value="1"/>
</dbReference>
<evidence type="ECO:0000256" key="5">
    <source>
        <dbReference type="ARBA" id="ARBA00022679"/>
    </source>
</evidence>
<evidence type="ECO:0000259" key="11">
    <source>
        <dbReference type="PROSITE" id="PS50885"/>
    </source>
</evidence>
<dbReference type="InterPro" id="IPR003661">
    <property type="entry name" value="HisK_dim/P_dom"/>
</dbReference>
<keyword evidence="6 12" id="KW-0418">Kinase</keyword>
<keyword evidence="9" id="KW-1133">Transmembrane helix</keyword>
<dbReference type="CDD" id="cd06225">
    <property type="entry name" value="HAMP"/>
    <property type="match status" value="1"/>
</dbReference>
<dbReference type="PRINTS" id="PR00344">
    <property type="entry name" value="BCTRLSENSOR"/>
</dbReference>
<dbReference type="InterPro" id="IPR036890">
    <property type="entry name" value="HATPase_C_sf"/>
</dbReference>
<keyword evidence="5" id="KW-0808">Transferase</keyword>
<accession>A0ABP3VTM8</accession>
<dbReference type="PANTHER" id="PTHR45453">
    <property type="entry name" value="PHOSPHATE REGULON SENSOR PROTEIN PHOR"/>
    <property type="match status" value="1"/>
</dbReference>
<comment type="catalytic activity">
    <reaction evidence="1">
        <text>ATP + protein L-histidine = ADP + protein N-phospho-L-histidine.</text>
        <dbReference type="EC" id="2.7.13.3"/>
    </reaction>
</comment>
<dbReference type="RefSeq" id="WP_343824204.1">
    <property type="nucleotide sequence ID" value="NZ_BAAACI010000001.1"/>
</dbReference>
<dbReference type="Proteomes" id="UP001501047">
    <property type="component" value="Unassembled WGS sequence"/>
</dbReference>
<dbReference type="Gene3D" id="1.10.287.130">
    <property type="match status" value="1"/>
</dbReference>
<dbReference type="Pfam" id="PF02518">
    <property type="entry name" value="HATPase_c"/>
    <property type="match status" value="1"/>
</dbReference>
<dbReference type="PANTHER" id="PTHR45453:SF1">
    <property type="entry name" value="PHOSPHATE REGULON SENSOR PROTEIN PHOR"/>
    <property type="match status" value="1"/>
</dbReference>
<dbReference type="SUPFAM" id="SSF158472">
    <property type="entry name" value="HAMP domain-like"/>
    <property type="match status" value="1"/>
</dbReference>
<dbReference type="Gene3D" id="3.30.565.10">
    <property type="entry name" value="Histidine kinase-like ATPase, C-terminal domain"/>
    <property type="match status" value="1"/>
</dbReference>
<feature type="transmembrane region" description="Helical" evidence="9">
    <location>
        <begin position="162"/>
        <end position="180"/>
    </location>
</feature>
<feature type="domain" description="Histidine kinase" evidence="10">
    <location>
        <begin position="361"/>
        <end position="575"/>
    </location>
</feature>
<dbReference type="CDD" id="cd00075">
    <property type="entry name" value="HATPase"/>
    <property type="match status" value="1"/>
</dbReference>